<dbReference type="InterPro" id="IPR012737">
    <property type="entry name" value="DhaK_L_YcgS"/>
</dbReference>
<dbReference type="AlphaFoldDB" id="A0A1H1PUB5"/>
<name>A0A1H1PUB5_9ACTN</name>
<dbReference type="InterPro" id="IPR036117">
    <property type="entry name" value="DhaL_dom_sf"/>
</dbReference>
<dbReference type="Proteomes" id="UP000198983">
    <property type="component" value="Chromosome I"/>
</dbReference>
<keyword evidence="5" id="KW-1185">Reference proteome</keyword>
<evidence type="ECO:0000313" key="5">
    <source>
        <dbReference type="Proteomes" id="UP000198983"/>
    </source>
</evidence>
<proteinExistence type="predicted"/>
<dbReference type="GO" id="GO:0005829">
    <property type="term" value="C:cytosol"/>
    <property type="evidence" value="ECO:0007669"/>
    <property type="project" value="TreeGrafter"/>
</dbReference>
<gene>
    <name evidence="4" type="ORF">SAMN04489717_1768</name>
</gene>
<dbReference type="STRING" id="117157.SAMN04489717_1768"/>
<dbReference type="Pfam" id="PF02734">
    <property type="entry name" value="Dak2"/>
    <property type="match status" value="1"/>
</dbReference>
<keyword evidence="2 4" id="KW-0418">Kinase</keyword>
<accession>A0A1H1PUB5</accession>
<dbReference type="GO" id="GO:0004371">
    <property type="term" value="F:glycerone kinase activity"/>
    <property type="evidence" value="ECO:0007669"/>
    <property type="project" value="InterPro"/>
</dbReference>
<feature type="domain" description="DhaL" evidence="3">
    <location>
        <begin position="11"/>
        <end position="211"/>
    </location>
</feature>
<evidence type="ECO:0000256" key="1">
    <source>
        <dbReference type="ARBA" id="ARBA00022679"/>
    </source>
</evidence>
<evidence type="ECO:0000259" key="3">
    <source>
        <dbReference type="PROSITE" id="PS51480"/>
    </source>
</evidence>
<dbReference type="FunFam" id="1.25.40.340:FF:000002">
    <property type="entry name" value="Dihydroxyacetone kinase, L subunit"/>
    <property type="match status" value="1"/>
</dbReference>
<keyword evidence="1" id="KW-0808">Transferase</keyword>
<dbReference type="NCBIfam" id="TIGR02365">
    <property type="entry name" value="dha_L_ycgS"/>
    <property type="match status" value="1"/>
</dbReference>
<dbReference type="GO" id="GO:0019563">
    <property type="term" value="P:glycerol catabolic process"/>
    <property type="evidence" value="ECO:0007669"/>
    <property type="project" value="TreeGrafter"/>
</dbReference>
<dbReference type="PANTHER" id="PTHR28629:SF4">
    <property type="entry name" value="TRIOKINASE_FMN CYCLASE"/>
    <property type="match status" value="1"/>
</dbReference>
<dbReference type="PANTHER" id="PTHR28629">
    <property type="entry name" value="TRIOKINASE/FMN CYCLASE"/>
    <property type="match status" value="1"/>
</dbReference>
<organism evidence="4 5">
    <name type="scientific">Actinopolymorpha singaporensis</name>
    <dbReference type="NCBI Taxonomy" id="117157"/>
    <lineage>
        <taxon>Bacteria</taxon>
        <taxon>Bacillati</taxon>
        <taxon>Actinomycetota</taxon>
        <taxon>Actinomycetes</taxon>
        <taxon>Propionibacteriales</taxon>
        <taxon>Actinopolymorphaceae</taxon>
        <taxon>Actinopolymorpha</taxon>
    </lineage>
</organism>
<dbReference type="InterPro" id="IPR050861">
    <property type="entry name" value="Dihydroxyacetone_Kinase"/>
</dbReference>
<dbReference type="Gene3D" id="1.25.40.340">
    <property type="match status" value="1"/>
</dbReference>
<sequence>MPSDDLPMTTRDLLRVIADYAAVVAANRTYLIELDAAIGDADHGENLDRGMKAALDRLAEADPGTPADVLQTVATALISKVGGAAGPLYGTAFLRAATSVRGRGELGAADLVGALRAGLGGVVARGKAEVGDKTMVDAWDPAVQAAEQVVTAGGSTREALTAAADAAEEGMRATIPMIARKGRASYLGERSAGHQDPGATSSALLFRVFADVADHSS</sequence>
<evidence type="ECO:0000313" key="4">
    <source>
        <dbReference type="EMBL" id="SDS14724.1"/>
    </source>
</evidence>
<dbReference type="PROSITE" id="PS51480">
    <property type="entry name" value="DHAL"/>
    <property type="match status" value="1"/>
</dbReference>
<dbReference type="SUPFAM" id="SSF101473">
    <property type="entry name" value="DhaL-like"/>
    <property type="match status" value="1"/>
</dbReference>
<dbReference type="RefSeq" id="WP_197681742.1">
    <property type="nucleotide sequence ID" value="NZ_LT629732.1"/>
</dbReference>
<dbReference type="EMBL" id="LT629732">
    <property type="protein sequence ID" value="SDS14724.1"/>
    <property type="molecule type" value="Genomic_DNA"/>
</dbReference>
<evidence type="ECO:0000256" key="2">
    <source>
        <dbReference type="ARBA" id="ARBA00022777"/>
    </source>
</evidence>
<dbReference type="InterPro" id="IPR004007">
    <property type="entry name" value="DhaL_dom"/>
</dbReference>
<protein>
    <submittedName>
        <fullName evidence="4">Dihydroxyacetone kinase DhaL subunit</fullName>
    </submittedName>
</protein>
<dbReference type="SMART" id="SM01120">
    <property type="entry name" value="Dak2"/>
    <property type="match status" value="1"/>
</dbReference>
<reference evidence="4 5" key="1">
    <citation type="submission" date="2016-10" db="EMBL/GenBank/DDBJ databases">
        <authorList>
            <person name="de Groot N.N."/>
        </authorList>
    </citation>
    <scope>NUCLEOTIDE SEQUENCE [LARGE SCALE GENOMIC DNA]</scope>
    <source>
        <strain evidence="4 5">DSM 22024</strain>
    </source>
</reference>